<dbReference type="AlphaFoldDB" id="X4ZNZ7"/>
<dbReference type="Pfam" id="PF07561">
    <property type="entry name" value="DUF1540"/>
    <property type="match status" value="1"/>
</dbReference>
<dbReference type="Proteomes" id="UP000019772">
    <property type="component" value="Chromosome"/>
</dbReference>
<proteinExistence type="predicted"/>
<accession>X4ZNZ7</accession>
<evidence type="ECO:0000259" key="1">
    <source>
        <dbReference type="Pfam" id="PF07561"/>
    </source>
</evidence>
<protein>
    <recommendedName>
        <fullName evidence="1">DUF1540 domain-containing protein</fullName>
    </recommendedName>
</protein>
<dbReference type="HOGENOM" id="CLU_201605_2_0_9"/>
<dbReference type="STRING" id="1268072.PSAB_16915"/>
<dbReference type="InterPro" id="IPR011437">
    <property type="entry name" value="DUF1540"/>
</dbReference>
<sequence>MAKDVLCEVNTCSHWENENKCNADSIFVAFNKVKEATRAEETDCQTFEKKTE</sequence>
<feature type="domain" description="DUF1540" evidence="1">
    <location>
        <begin position="5"/>
        <end position="47"/>
    </location>
</feature>
<dbReference type="eggNOG" id="ENOG5032YFR">
    <property type="taxonomic scope" value="Bacteria"/>
</dbReference>
<evidence type="ECO:0000313" key="3">
    <source>
        <dbReference type="Proteomes" id="UP000019772"/>
    </source>
</evidence>
<dbReference type="KEGG" id="psab:PSAB_16915"/>
<dbReference type="EMBL" id="CP004078">
    <property type="protein sequence ID" value="AHV98285.1"/>
    <property type="molecule type" value="Genomic_DNA"/>
</dbReference>
<dbReference type="PATRIC" id="fig|1268072.3.peg.3489"/>
<organism evidence="2 3">
    <name type="scientific">Paenibacillus sabinae T27</name>
    <dbReference type="NCBI Taxonomy" id="1268072"/>
    <lineage>
        <taxon>Bacteria</taxon>
        <taxon>Bacillati</taxon>
        <taxon>Bacillota</taxon>
        <taxon>Bacilli</taxon>
        <taxon>Bacillales</taxon>
        <taxon>Paenibacillaceae</taxon>
        <taxon>Paenibacillus</taxon>
    </lineage>
</organism>
<name>X4ZNZ7_9BACL</name>
<keyword evidence="3" id="KW-1185">Reference proteome</keyword>
<reference evidence="2 3" key="1">
    <citation type="journal article" date="2014" name="PLoS Genet.">
        <title>Comparative Genomic Analysis of N2-Fixing and Non-N2-Fixing Paenibacillus spp.: Organization, Evolution and Expression of the Nitrogen Fixation Genes.</title>
        <authorList>
            <person name="Xie J.B."/>
            <person name="Du Z."/>
            <person name="Bai L."/>
            <person name="Tian C."/>
            <person name="Zhang Y."/>
            <person name="Xie J.Y."/>
            <person name="Wang T."/>
            <person name="Liu X."/>
            <person name="Chen X."/>
            <person name="Cheng Q."/>
            <person name="Chen S."/>
            <person name="Li J."/>
        </authorList>
    </citation>
    <scope>NUCLEOTIDE SEQUENCE [LARGE SCALE GENOMIC DNA]</scope>
    <source>
        <strain evidence="2 3">T27</strain>
    </source>
</reference>
<evidence type="ECO:0000313" key="2">
    <source>
        <dbReference type="EMBL" id="AHV98285.1"/>
    </source>
</evidence>
<dbReference type="OrthoDB" id="1681234at2"/>
<gene>
    <name evidence="2" type="ORF">PSAB_16915</name>
</gene>
<dbReference type="RefSeq" id="WP_084266549.1">
    <property type="nucleotide sequence ID" value="NZ_CP004078.1"/>
</dbReference>